<feature type="transmembrane region" description="Helical" evidence="1">
    <location>
        <begin position="9"/>
        <end position="30"/>
    </location>
</feature>
<sequence>MLAMKKDNILLYYCVSTIVLICMLTTWVVYVRFVADTVQNSGFSLKHLMSNNAVTAVVEPNKSDNALALAGRAYKNVLENLHGKYKFKNVPDSFGYYYDLWDLDNDKIPELIVTARKKLGYDDDKPRFTKVFSFDGKKIVESQLIEDLKPSHNGEFSETLMYDHNHNGIVVYHVFDGLKVRRDTYKFTEDYKFTLDSSVEDNSADPSTIGDLDAMFVDVKNLKPVDNLINNMTLSEKEKKRNKYIQDLRDDGYTILTGNVQEMNIDEVKQTAQPDADLENYSYYFDIDAKIIYTVNMPYKTIITVGVDGKGTPVPDTYVYQRFFVSPKAGEMKDYVGKNVTIAVKNASSICFTLEPDYETPSYSALKIITD</sequence>
<dbReference type="AlphaFoldDB" id="A0A133NU33"/>
<reference evidence="2 3" key="1">
    <citation type="submission" date="2016-01" db="EMBL/GenBank/DDBJ databases">
        <authorList>
            <person name="Oliw E.H."/>
        </authorList>
    </citation>
    <scope>NUCLEOTIDE SEQUENCE [LARGE SCALE GENOMIC DNA]</scope>
    <source>
        <strain evidence="2 3">PSS_7772B</strain>
    </source>
</reference>
<keyword evidence="1" id="KW-0812">Transmembrane</keyword>
<dbReference type="RefSeq" id="WP_230953086.1">
    <property type="nucleotide sequence ID" value="NZ_KQ956867.1"/>
</dbReference>
<gene>
    <name evidence="2" type="ORF">HMPREF3208_00974</name>
</gene>
<comment type="caution">
    <text evidence="2">The sequence shown here is derived from an EMBL/GenBank/DDBJ whole genome shotgun (WGS) entry which is preliminary data.</text>
</comment>
<name>A0A133NU33_GARVA</name>
<organism evidence="2 3">
    <name type="scientific">Gardnerella vaginalis</name>
    <dbReference type="NCBI Taxonomy" id="2702"/>
    <lineage>
        <taxon>Bacteria</taxon>
        <taxon>Bacillati</taxon>
        <taxon>Actinomycetota</taxon>
        <taxon>Actinomycetes</taxon>
        <taxon>Bifidobacteriales</taxon>
        <taxon>Bifidobacteriaceae</taxon>
        <taxon>Gardnerella</taxon>
    </lineage>
</organism>
<evidence type="ECO:0000313" key="2">
    <source>
        <dbReference type="EMBL" id="KXA19768.1"/>
    </source>
</evidence>
<accession>A0A133NU33</accession>
<proteinExistence type="predicted"/>
<evidence type="ECO:0000313" key="3">
    <source>
        <dbReference type="Proteomes" id="UP000070687"/>
    </source>
</evidence>
<dbReference type="Proteomes" id="UP000070687">
    <property type="component" value="Unassembled WGS sequence"/>
</dbReference>
<evidence type="ECO:0000256" key="1">
    <source>
        <dbReference type="SAM" id="Phobius"/>
    </source>
</evidence>
<dbReference type="EMBL" id="LRQB01000062">
    <property type="protein sequence ID" value="KXA19768.1"/>
    <property type="molecule type" value="Genomic_DNA"/>
</dbReference>
<dbReference type="PATRIC" id="fig|2702.100.peg.957"/>
<protein>
    <submittedName>
        <fullName evidence="2">Uncharacterized protein</fullName>
    </submittedName>
</protein>
<keyword evidence="1" id="KW-0472">Membrane</keyword>
<keyword evidence="1" id="KW-1133">Transmembrane helix</keyword>